<feature type="repeat" description="Solcar" evidence="12">
    <location>
        <begin position="244"/>
        <end position="333"/>
    </location>
</feature>
<evidence type="ECO:0000256" key="8">
    <source>
        <dbReference type="ARBA" id="ARBA00022837"/>
    </source>
</evidence>
<evidence type="ECO:0000313" key="15">
    <source>
        <dbReference type="Proteomes" id="UP001445335"/>
    </source>
</evidence>
<evidence type="ECO:0000256" key="9">
    <source>
        <dbReference type="ARBA" id="ARBA00022989"/>
    </source>
</evidence>
<evidence type="ECO:0000256" key="1">
    <source>
        <dbReference type="ARBA" id="ARBA00004448"/>
    </source>
</evidence>
<keyword evidence="15" id="KW-1185">Reference proteome</keyword>
<dbReference type="Pfam" id="PF00153">
    <property type="entry name" value="Mito_carr"/>
    <property type="match status" value="3"/>
</dbReference>
<organism evidence="14 15">
    <name type="scientific">Elliptochloris bilobata</name>
    <dbReference type="NCBI Taxonomy" id="381761"/>
    <lineage>
        <taxon>Eukaryota</taxon>
        <taxon>Viridiplantae</taxon>
        <taxon>Chlorophyta</taxon>
        <taxon>core chlorophytes</taxon>
        <taxon>Trebouxiophyceae</taxon>
        <taxon>Trebouxiophyceae incertae sedis</taxon>
        <taxon>Elliptochloris clade</taxon>
        <taxon>Elliptochloris</taxon>
    </lineage>
</organism>
<feature type="repeat" description="Solcar" evidence="12">
    <location>
        <begin position="149"/>
        <end position="233"/>
    </location>
</feature>
<sequence>MPAATPVQPPNLLAHHTGGLPFQPSSAFGHPLFGPLPWNVQEALRTGAGEAGEGRMFKLMVSGGLAGAVSRTCTAPVDRLKFLMIMAHPDKQTRLTVRQGLAAMAAEGSWKAYFRGNGCNVVKNVPETAIKMGFNDRIKALVVNDGHPITLGERLLVGAGAGGLAQVAVYPLEVIQTRLAATHGAYAGIADAAAKIWRTEGAAAFMRGMVPTMLGILPYAGLDIAAFELMHDRLRLAYGDPAAVPPAALLAAGMLSSTGAQLVAYPLGFVRTRLQMDGRDGAPRQYRGMIDCFRQVAYKEGLAGLYKGVAMTIGKIAPAAGISWVVYEETRILLKCSDHPCRS</sequence>
<comment type="subcellular location">
    <subcellularLocation>
        <location evidence="1">Mitochondrion inner membrane</location>
        <topology evidence="1">Multi-pass membrane protein</topology>
    </subcellularLocation>
</comment>
<keyword evidence="7" id="KW-0999">Mitochondrion inner membrane</keyword>
<evidence type="ECO:0000313" key="14">
    <source>
        <dbReference type="EMBL" id="KAK9823074.1"/>
    </source>
</evidence>
<keyword evidence="3 13" id="KW-0813">Transport</keyword>
<evidence type="ECO:0000256" key="12">
    <source>
        <dbReference type="PROSITE-ProRule" id="PRU00282"/>
    </source>
</evidence>
<comment type="caution">
    <text evidence="14">The sequence shown here is derived from an EMBL/GenBank/DDBJ whole genome shotgun (WGS) entry which is preliminary data.</text>
</comment>
<gene>
    <name evidence="14" type="ORF">WJX81_007778</name>
</gene>
<protein>
    <submittedName>
        <fullName evidence="14">Uncharacterized protein</fullName>
    </submittedName>
</protein>
<dbReference type="GO" id="GO:0055085">
    <property type="term" value="P:transmembrane transport"/>
    <property type="evidence" value="ECO:0007669"/>
    <property type="project" value="InterPro"/>
</dbReference>
<keyword evidence="11 12" id="KW-0472">Membrane</keyword>
<dbReference type="InterPro" id="IPR023395">
    <property type="entry name" value="MCP_dom_sf"/>
</dbReference>
<keyword evidence="4 12" id="KW-0812">Transmembrane</keyword>
<dbReference type="InterPro" id="IPR018108">
    <property type="entry name" value="MCP_transmembrane"/>
</dbReference>
<dbReference type="FunFam" id="1.50.40.10:FF:000016">
    <property type="entry name" value="Solute carrier family 25 member 23"/>
    <property type="match status" value="1"/>
</dbReference>
<comment type="similarity">
    <text evidence="2 13">Belongs to the mitochondrial carrier (TC 2.A.29) family.</text>
</comment>
<dbReference type="EMBL" id="JALJOU010000080">
    <property type="protein sequence ID" value="KAK9823074.1"/>
    <property type="molecule type" value="Genomic_DNA"/>
</dbReference>
<evidence type="ECO:0000256" key="11">
    <source>
        <dbReference type="ARBA" id="ARBA00023136"/>
    </source>
</evidence>
<evidence type="ECO:0000256" key="13">
    <source>
        <dbReference type="RuleBase" id="RU000488"/>
    </source>
</evidence>
<dbReference type="PRINTS" id="PR00926">
    <property type="entry name" value="MITOCARRIER"/>
</dbReference>
<keyword evidence="10" id="KW-0496">Mitochondrion</keyword>
<evidence type="ECO:0000256" key="6">
    <source>
        <dbReference type="ARBA" id="ARBA00022737"/>
    </source>
</evidence>
<dbReference type="SUPFAM" id="SSF103506">
    <property type="entry name" value="Mitochondrial carrier"/>
    <property type="match status" value="1"/>
</dbReference>
<dbReference type="InterPro" id="IPR002067">
    <property type="entry name" value="MCP"/>
</dbReference>
<evidence type="ECO:0000256" key="2">
    <source>
        <dbReference type="ARBA" id="ARBA00006375"/>
    </source>
</evidence>
<evidence type="ECO:0000256" key="3">
    <source>
        <dbReference type="ARBA" id="ARBA00022448"/>
    </source>
</evidence>
<evidence type="ECO:0000256" key="4">
    <source>
        <dbReference type="ARBA" id="ARBA00022692"/>
    </source>
</evidence>
<reference evidence="14 15" key="1">
    <citation type="journal article" date="2024" name="Nat. Commun.">
        <title>Phylogenomics reveals the evolutionary origins of lichenization in chlorophyte algae.</title>
        <authorList>
            <person name="Puginier C."/>
            <person name="Libourel C."/>
            <person name="Otte J."/>
            <person name="Skaloud P."/>
            <person name="Haon M."/>
            <person name="Grisel S."/>
            <person name="Petersen M."/>
            <person name="Berrin J.G."/>
            <person name="Delaux P.M."/>
            <person name="Dal Grande F."/>
            <person name="Keller J."/>
        </authorList>
    </citation>
    <scope>NUCLEOTIDE SEQUENCE [LARGE SCALE GENOMIC DNA]</scope>
    <source>
        <strain evidence="14 15">SAG 245.80</strain>
    </source>
</reference>
<keyword evidence="6" id="KW-0677">Repeat</keyword>
<dbReference type="PANTHER" id="PTHR24089">
    <property type="entry name" value="SOLUTE CARRIER FAMILY 25"/>
    <property type="match status" value="1"/>
</dbReference>
<dbReference type="AlphaFoldDB" id="A0AAW1QNH8"/>
<evidence type="ECO:0000256" key="7">
    <source>
        <dbReference type="ARBA" id="ARBA00022792"/>
    </source>
</evidence>
<evidence type="ECO:0000256" key="10">
    <source>
        <dbReference type="ARBA" id="ARBA00023128"/>
    </source>
</evidence>
<accession>A0AAW1QNH8</accession>
<keyword evidence="5" id="KW-0479">Metal-binding</keyword>
<name>A0AAW1QNH8_9CHLO</name>
<feature type="repeat" description="Solcar" evidence="12">
    <location>
        <begin position="54"/>
        <end position="141"/>
    </location>
</feature>
<proteinExistence type="inferred from homology"/>
<dbReference type="Gene3D" id="1.50.40.10">
    <property type="entry name" value="Mitochondrial carrier domain"/>
    <property type="match status" value="1"/>
</dbReference>
<dbReference type="GO" id="GO:0046872">
    <property type="term" value="F:metal ion binding"/>
    <property type="evidence" value="ECO:0007669"/>
    <property type="project" value="UniProtKB-KW"/>
</dbReference>
<dbReference type="GO" id="GO:0005743">
    <property type="term" value="C:mitochondrial inner membrane"/>
    <property type="evidence" value="ECO:0007669"/>
    <property type="project" value="UniProtKB-SubCell"/>
</dbReference>
<keyword evidence="8" id="KW-0106">Calcium</keyword>
<dbReference type="PROSITE" id="PS50920">
    <property type="entry name" value="SOLCAR"/>
    <property type="match status" value="3"/>
</dbReference>
<evidence type="ECO:0000256" key="5">
    <source>
        <dbReference type="ARBA" id="ARBA00022723"/>
    </source>
</evidence>
<keyword evidence="9" id="KW-1133">Transmembrane helix</keyword>
<dbReference type="Proteomes" id="UP001445335">
    <property type="component" value="Unassembled WGS sequence"/>
</dbReference>